<evidence type="ECO:0000259" key="9">
    <source>
        <dbReference type="Pfam" id="PF18117"/>
    </source>
</evidence>
<dbReference type="GO" id="GO:0006629">
    <property type="term" value="P:lipid metabolic process"/>
    <property type="evidence" value="ECO:0007669"/>
    <property type="project" value="InterPro"/>
</dbReference>
<keyword evidence="3" id="KW-0963">Cytoplasm</keyword>
<comment type="subcellular location">
    <subcellularLocation>
        <location evidence="2">Cytoplasm</location>
    </subcellularLocation>
    <subcellularLocation>
        <location evidence="1">Nucleus</location>
    </subcellularLocation>
</comment>
<evidence type="ECO:0000313" key="10">
    <source>
        <dbReference type="EMBL" id="KAK1407266.1"/>
    </source>
</evidence>
<comment type="caution">
    <text evidence="10">The sequence shown here is derived from an EMBL/GenBank/DDBJ whole genome shotgun (WGS) entry which is preliminary data.</text>
</comment>
<dbReference type="SUPFAM" id="SSF53474">
    <property type="entry name" value="alpha/beta-Hydrolases"/>
    <property type="match status" value="1"/>
</dbReference>
<evidence type="ECO:0000256" key="7">
    <source>
        <dbReference type="SAM" id="Coils"/>
    </source>
</evidence>
<evidence type="ECO:0000256" key="3">
    <source>
        <dbReference type="ARBA" id="ARBA00022490"/>
    </source>
</evidence>
<evidence type="ECO:0000259" key="8">
    <source>
        <dbReference type="Pfam" id="PF01764"/>
    </source>
</evidence>
<accession>A0AAD8NGL2</accession>
<evidence type="ECO:0000313" key="11">
    <source>
        <dbReference type="Proteomes" id="UP001229421"/>
    </source>
</evidence>
<keyword evidence="4" id="KW-0378">Hydrolase</keyword>
<dbReference type="Pfam" id="PF18117">
    <property type="entry name" value="EDS1_EP"/>
    <property type="match status" value="1"/>
</dbReference>
<evidence type="ECO:0000256" key="1">
    <source>
        <dbReference type="ARBA" id="ARBA00004123"/>
    </source>
</evidence>
<dbReference type="PANTHER" id="PTHR47090">
    <property type="entry name" value="PROTEIN EDS1-RELATED"/>
    <property type="match status" value="1"/>
</dbReference>
<sequence>MKVERDSVKLSLTNELINDACIHSMNANNHNQDYVVTTSSSMDVLIIAFKRSMAVNDLYDDDHFGEINVESYMFPSLQRIGEGQLAKVNRPILYKFMNLLITSGFKTEMKKAVKESKKILFTGHSSGGAIASLATLWMLDEYTRKQNIRLPIGCVTFGSPLIGDGTLTHAVRREKWAGHFTHFVMEHDVVPRMMLAPKTSIQDHLPNILEFFQQRVDPDDVDPDQAREFFENVLINASTVASHDAFDLMEPTNSLKERLSTDFIKVSPYRPFGIYVFCTRAEDLGANAPRQQLVVENPNAITQLLFYFLQLPNEDQDLDQFALQSLTENFSYEQELNNNGLRLENLVYLKNLNKELWTSNGTSSEAVRTSNQALFELNASAKWCLLAAEEAEKRKKDNENHIKESMRKYKSNQTKNKAKIIEDLLDEVRNYKQKHGDGENDYYEAFKLQNEYNDFQANVNRLEQAKIWDVIIEMVMRKDLPDEFEVWDELVVLGTCFRRLYEPLDIANYYRHAKGEGYLSYLGVRPKRYKFTQRWYEHMNVTGFELVSESNFVAQVEDLITTVEKPQAEDETIEQVKYDLESIANKVNEWKCDEKIGNEDVFWGDAILSKLKKKLP</sequence>
<keyword evidence="11" id="KW-1185">Reference proteome</keyword>
<dbReference type="InterPro" id="IPR041266">
    <property type="entry name" value="EDS1_EP"/>
</dbReference>
<reference evidence="10" key="1">
    <citation type="journal article" date="2023" name="bioRxiv">
        <title>Improved chromosome-level genome assembly for marigold (Tagetes erecta).</title>
        <authorList>
            <person name="Jiang F."/>
            <person name="Yuan L."/>
            <person name="Wang S."/>
            <person name="Wang H."/>
            <person name="Xu D."/>
            <person name="Wang A."/>
            <person name="Fan W."/>
        </authorList>
    </citation>
    <scope>NUCLEOTIDE SEQUENCE</scope>
    <source>
        <strain evidence="10">WSJ</strain>
        <tissue evidence="10">Leaf</tissue>
    </source>
</reference>
<dbReference type="GO" id="GO:0005634">
    <property type="term" value="C:nucleus"/>
    <property type="evidence" value="ECO:0007669"/>
    <property type="project" value="UniProtKB-SubCell"/>
</dbReference>
<protein>
    <submittedName>
        <fullName evidence="10">Uncharacterized protein</fullName>
    </submittedName>
</protein>
<feature type="coiled-coil region" evidence="7">
    <location>
        <begin position="388"/>
        <end position="465"/>
    </location>
</feature>
<feature type="domain" description="EDS1 EP" evidence="9">
    <location>
        <begin position="428"/>
        <end position="610"/>
    </location>
</feature>
<dbReference type="Pfam" id="PF01764">
    <property type="entry name" value="Lipase_3"/>
    <property type="match status" value="1"/>
</dbReference>
<name>A0AAD8NGL2_TARER</name>
<feature type="domain" description="Fungal lipase-type" evidence="8">
    <location>
        <begin position="92"/>
        <end position="195"/>
    </location>
</feature>
<keyword evidence="5" id="KW-0611">Plant defense</keyword>
<keyword evidence="6" id="KW-0539">Nucleus</keyword>
<dbReference type="InterPro" id="IPR029058">
    <property type="entry name" value="AB_hydrolase_fold"/>
</dbReference>
<proteinExistence type="predicted"/>
<gene>
    <name evidence="10" type="ORF">QVD17_38880</name>
</gene>
<dbReference type="EMBL" id="JAUHHV010000011">
    <property type="protein sequence ID" value="KAK1407266.1"/>
    <property type="molecule type" value="Genomic_DNA"/>
</dbReference>
<dbReference type="Proteomes" id="UP001229421">
    <property type="component" value="Unassembled WGS sequence"/>
</dbReference>
<organism evidence="10 11">
    <name type="scientific">Tagetes erecta</name>
    <name type="common">African marigold</name>
    <dbReference type="NCBI Taxonomy" id="13708"/>
    <lineage>
        <taxon>Eukaryota</taxon>
        <taxon>Viridiplantae</taxon>
        <taxon>Streptophyta</taxon>
        <taxon>Embryophyta</taxon>
        <taxon>Tracheophyta</taxon>
        <taxon>Spermatophyta</taxon>
        <taxon>Magnoliopsida</taxon>
        <taxon>eudicotyledons</taxon>
        <taxon>Gunneridae</taxon>
        <taxon>Pentapetalae</taxon>
        <taxon>asterids</taxon>
        <taxon>campanulids</taxon>
        <taxon>Asterales</taxon>
        <taxon>Asteraceae</taxon>
        <taxon>Asteroideae</taxon>
        <taxon>Heliantheae alliance</taxon>
        <taxon>Tageteae</taxon>
        <taxon>Tagetes</taxon>
    </lineage>
</organism>
<evidence type="ECO:0000256" key="2">
    <source>
        <dbReference type="ARBA" id="ARBA00004496"/>
    </source>
</evidence>
<evidence type="ECO:0000256" key="4">
    <source>
        <dbReference type="ARBA" id="ARBA00022801"/>
    </source>
</evidence>
<dbReference type="InterPro" id="IPR044214">
    <property type="entry name" value="EDS1-like"/>
</dbReference>
<dbReference type="AlphaFoldDB" id="A0AAD8NGL2"/>
<dbReference type="GO" id="GO:0006952">
    <property type="term" value="P:defense response"/>
    <property type="evidence" value="ECO:0007669"/>
    <property type="project" value="UniProtKB-KW"/>
</dbReference>
<dbReference type="Gene3D" id="3.40.50.1820">
    <property type="entry name" value="alpha/beta hydrolase"/>
    <property type="match status" value="1"/>
</dbReference>
<dbReference type="GO" id="GO:0016787">
    <property type="term" value="F:hydrolase activity"/>
    <property type="evidence" value="ECO:0007669"/>
    <property type="project" value="UniProtKB-KW"/>
</dbReference>
<evidence type="ECO:0000256" key="6">
    <source>
        <dbReference type="ARBA" id="ARBA00023242"/>
    </source>
</evidence>
<dbReference type="CDD" id="cd00519">
    <property type="entry name" value="Lipase_3"/>
    <property type="match status" value="1"/>
</dbReference>
<evidence type="ECO:0000256" key="5">
    <source>
        <dbReference type="ARBA" id="ARBA00022821"/>
    </source>
</evidence>
<keyword evidence="7" id="KW-0175">Coiled coil</keyword>
<dbReference type="GO" id="GO:0005737">
    <property type="term" value="C:cytoplasm"/>
    <property type="evidence" value="ECO:0007669"/>
    <property type="project" value="UniProtKB-SubCell"/>
</dbReference>
<dbReference type="InterPro" id="IPR002921">
    <property type="entry name" value="Fungal_lipase-type"/>
</dbReference>
<dbReference type="PANTHER" id="PTHR47090:SF4">
    <property type="entry name" value="FUNGAL LIPASE-LIKE DOMAIN, ALPHA_BETA HYDROLASE"/>
    <property type="match status" value="1"/>
</dbReference>